<evidence type="ECO:0000313" key="2">
    <source>
        <dbReference type="EMBL" id="KAF9508745.1"/>
    </source>
</evidence>
<evidence type="ECO:0000256" key="1">
    <source>
        <dbReference type="SAM" id="MobiDB-lite"/>
    </source>
</evidence>
<feature type="region of interest" description="Disordered" evidence="1">
    <location>
        <begin position="332"/>
        <end position="361"/>
    </location>
</feature>
<gene>
    <name evidence="2" type="ORF">BS47DRAFT_1384656</name>
</gene>
<protein>
    <submittedName>
        <fullName evidence="2">Uncharacterized protein</fullName>
    </submittedName>
</protein>
<dbReference type="Proteomes" id="UP000886523">
    <property type="component" value="Unassembled WGS sequence"/>
</dbReference>
<evidence type="ECO:0000313" key="3">
    <source>
        <dbReference type="Proteomes" id="UP000886523"/>
    </source>
</evidence>
<organism evidence="2 3">
    <name type="scientific">Hydnum rufescens UP504</name>
    <dbReference type="NCBI Taxonomy" id="1448309"/>
    <lineage>
        <taxon>Eukaryota</taxon>
        <taxon>Fungi</taxon>
        <taxon>Dikarya</taxon>
        <taxon>Basidiomycota</taxon>
        <taxon>Agaricomycotina</taxon>
        <taxon>Agaricomycetes</taxon>
        <taxon>Cantharellales</taxon>
        <taxon>Hydnaceae</taxon>
        <taxon>Hydnum</taxon>
    </lineage>
</organism>
<dbReference type="AlphaFoldDB" id="A0A9P6AMV1"/>
<keyword evidence="3" id="KW-1185">Reference proteome</keyword>
<proteinExistence type="predicted"/>
<sequence>MPEAIQRWVTEHKRNDQAQTEQGMIEWMQPPFAHPMLMRIAKHGALILPEEGHRQGWAHVDQALFLYPQWMMRVTVMRWLLTRHLVSCCLTEAEVEAGLISIHPLLNVPQPATHSEDASPPFTTEHPCLKAQTLYRKKKSIDDTEFRVPTRHRIPLASHALRDLHLVWNSSKEKLKNGEASRKINCGRYDSMTMVMSESGDSGQQVAVGVMPRMKTYYWLVGTQILESSSLPRRKAHARSAHAFAMILKAYVTIQSSEVVKGFYGPLTLRPVLSPKLQGPPVIGSGVEFQLVTTPAQLVQTGLFWGRPLLARRTVARAVYWIETIGLPSGVRRTRTSRGQRSAASEGRLASSPPMTKPRSMTRLRNPLEQLLLSLL</sequence>
<name>A0A9P6AMV1_9AGAM</name>
<accession>A0A9P6AMV1</accession>
<dbReference type="EMBL" id="MU129051">
    <property type="protein sequence ID" value="KAF9508745.1"/>
    <property type="molecule type" value="Genomic_DNA"/>
</dbReference>
<reference evidence="2" key="1">
    <citation type="journal article" date="2020" name="Nat. Commun.">
        <title>Large-scale genome sequencing of mycorrhizal fungi provides insights into the early evolution of symbiotic traits.</title>
        <authorList>
            <person name="Miyauchi S."/>
            <person name="Kiss E."/>
            <person name="Kuo A."/>
            <person name="Drula E."/>
            <person name="Kohler A."/>
            <person name="Sanchez-Garcia M."/>
            <person name="Morin E."/>
            <person name="Andreopoulos B."/>
            <person name="Barry K.W."/>
            <person name="Bonito G."/>
            <person name="Buee M."/>
            <person name="Carver A."/>
            <person name="Chen C."/>
            <person name="Cichocki N."/>
            <person name="Clum A."/>
            <person name="Culley D."/>
            <person name="Crous P.W."/>
            <person name="Fauchery L."/>
            <person name="Girlanda M."/>
            <person name="Hayes R.D."/>
            <person name="Keri Z."/>
            <person name="LaButti K."/>
            <person name="Lipzen A."/>
            <person name="Lombard V."/>
            <person name="Magnuson J."/>
            <person name="Maillard F."/>
            <person name="Murat C."/>
            <person name="Nolan M."/>
            <person name="Ohm R.A."/>
            <person name="Pangilinan J."/>
            <person name="Pereira M.F."/>
            <person name="Perotto S."/>
            <person name="Peter M."/>
            <person name="Pfister S."/>
            <person name="Riley R."/>
            <person name="Sitrit Y."/>
            <person name="Stielow J.B."/>
            <person name="Szollosi G."/>
            <person name="Zifcakova L."/>
            <person name="Stursova M."/>
            <person name="Spatafora J.W."/>
            <person name="Tedersoo L."/>
            <person name="Vaario L.M."/>
            <person name="Yamada A."/>
            <person name="Yan M."/>
            <person name="Wang P."/>
            <person name="Xu J."/>
            <person name="Bruns T."/>
            <person name="Baldrian P."/>
            <person name="Vilgalys R."/>
            <person name="Dunand C."/>
            <person name="Henrissat B."/>
            <person name="Grigoriev I.V."/>
            <person name="Hibbett D."/>
            <person name="Nagy L.G."/>
            <person name="Martin F.M."/>
        </authorList>
    </citation>
    <scope>NUCLEOTIDE SEQUENCE</scope>
    <source>
        <strain evidence="2">UP504</strain>
    </source>
</reference>
<comment type="caution">
    <text evidence="2">The sequence shown here is derived from an EMBL/GenBank/DDBJ whole genome shotgun (WGS) entry which is preliminary data.</text>
</comment>